<evidence type="ECO:0000256" key="6">
    <source>
        <dbReference type="ARBA" id="ARBA00022989"/>
    </source>
</evidence>
<comment type="similarity">
    <text evidence="2 12">Belongs to the amiloride-sensitive sodium channel (TC 1.A.6) family.</text>
</comment>
<keyword evidence="14" id="KW-1185">Reference proteome</keyword>
<evidence type="ECO:0000256" key="3">
    <source>
        <dbReference type="ARBA" id="ARBA00022448"/>
    </source>
</evidence>
<keyword evidence="9" id="KW-0472">Membrane</keyword>
<evidence type="ECO:0000256" key="2">
    <source>
        <dbReference type="ARBA" id="ARBA00007193"/>
    </source>
</evidence>
<keyword evidence="6" id="KW-1133">Transmembrane helix</keyword>
<gene>
    <name evidence="13" type="primary">AVEN_235582_1</name>
    <name evidence="13" type="ORF">CDAR_525301</name>
</gene>
<evidence type="ECO:0000313" key="14">
    <source>
        <dbReference type="Proteomes" id="UP001054837"/>
    </source>
</evidence>
<dbReference type="Pfam" id="PF00858">
    <property type="entry name" value="ASC"/>
    <property type="match status" value="1"/>
</dbReference>
<evidence type="ECO:0000256" key="8">
    <source>
        <dbReference type="ARBA" id="ARBA00023065"/>
    </source>
</evidence>
<evidence type="ECO:0000256" key="1">
    <source>
        <dbReference type="ARBA" id="ARBA00004141"/>
    </source>
</evidence>
<keyword evidence="10 12" id="KW-0739">Sodium transport</keyword>
<keyword evidence="4 12" id="KW-0894">Sodium channel</keyword>
<evidence type="ECO:0000256" key="10">
    <source>
        <dbReference type="ARBA" id="ARBA00023201"/>
    </source>
</evidence>
<keyword evidence="3 12" id="KW-0813">Transport</keyword>
<comment type="subcellular location">
    <subcellularLocation>
        <location evidence="1">Membrane</location>
        <topology evidence="1">Multi-pass membrane protein</topology>
    </subcellularLocation>
</comment>
<sequence>METKVNIDIFTEKQRLGSISRTPYQDAPKSVGDSSLLKIGRMLWKCICKRGVAWKMIKNVLFFACCSFFFIQSIEFYNQYSSYPTTTSIAVVSPKYFKLPAITFCDKNIVWRTHFCAEYPDSCQKPNDIGKFCQHHPAICEKNASNVMIPKFGYYTNISQYSLGEKAWQLFLKIATKSFPTHVPPYLRFRNWEITYVPGDNDLPYAVCYSRNLRIFSQDEQETQEPYDEYKGGNKVQDMYIPSKEYEAFYPFMISPIFFSIHSSVIPENPLTMGKRLRLGHKKRNTFCHFPMQPIAPITMPYGDKTTKKDHGLSRSVL</sequence>
<evidence type="ECO:0000256" key="7">
    <source>
        <dbReference type="ARBA" id="ARBA00023053"/>
    </source>
</evidence>
<dbReference type="AlphaFoldDB" id="A0AAV4RQX8"/>
<keyword evidence="5 12" id="KW-0812">Transmembrane</keyword>
<evidence type="ECO:0000256" key="5">
    <source>
        <dbReference type="ARBA" id="ARBA00022692"/>
    </source>
</evidence>
<dbReference type="EMBL" id="BPLQ01006512">
    <property type="protein sequence ID" value="GIY23079.1"/>
    <property type="molecule type" value="Genomic_DNA"/>
</dbReference>
<dbReference type="GO" id="GO:0005272">
    <property type="term" value="F:sodium channel activity"/>
    <property type="evidence" value="ECO:0007669"/>
    <property type="project" value="UniProtKB-KW"/>
</dbReference>
<protein>
    <submittedName>
        <fullName evidence="13">Uncharacterized protein</fullName>
    </submittedName>
</protein>
<evidence type="ECO:0000256" key="9">
    <source>
        <dbReference type="ARBA" id="ARBA00023136"/>
    </source>
</evidence>
<keyword evidence="11 12" id="KW-0407">Ion channel</keyword>
<dbReference type="GO" id="GO:0016020">
    <property type="term" value="C:membrane"/>
    <property type="evidence" value="ECO:0007669"/>
    <property type="project" value="UniProtKB-SubCell"/>
</dbReference>
<dbReference type="InterPro" id="IPR001873">
    <property type="entry name" value="ENaC"/>
</dbReference>
<evidence type="ECO:0000256" key="11">
    <source>
        <dbReference type="ARBA" id="ARBA00023303"/>
    </source>
</evidence>
<organism evidence="13 14">
    <name type="scientific">Caerostris darwini</name>
    <dbReference type="NCBI Taxonomy" id="1538125"/>
    <lineage>
        <taxon>Eukaryota</taxon>
        <taxon>Metazoa</taxon>
        <taxon>Ecdysozoa</taxon>
        <taxon>Arthropoda</taxon>
        <taxon>Chelicerata</taxon>
        <taxon>Arachnida</taxon>
        <taxon>Araneae</taxon>
        <taxon>Araneomorphae</taxon>
        <taxon>Entelegynae</taxon>
        <taxon>Araneoidea</taxon>
        <taxon>Araneidae</taxon>
        <taxon>Caerostris</taxon>
    </lineage>
</organism>
<dbReference type="Proteomes" id="UP001054837">
    <property type="component" value="Unassembled WGS sequence"/>
</dbReference>
<keyword evidence="8 12" id="KW-0406">Ion transport</keyword>
<proteinExistence type="inferred from homology"/>
<evidence type="ECO:0000256" key="12">
    <source>
        <dbReference type="RuleBase" id="RU000679"/>
    </source>
</evidence>
<reference evidence="13 14" key="1">
    <citation type="submission" date="2021-06" db="EMBL/GenBank/DDBJ databases">
        <title>Caerostris darwini draft genome.</title>
        <authorList>
            <person name="Kono N."/>
            <person name="Arakawa K."/>
        </authorList>
    </citation>
    <scope>NUCLEOTIDE SEQUENCE [LARGE SCALE GENOMIC DNA]</scope>
</reference>
<accession>A0AAV4RQX8</accession>
<evidence type="ECO:0000256" key="4">
    <source>
        <dbReference type="ARBA" id="ARBA00022461"/>
    </source>
</evidence>
<keyword evidence="7" id="KW-0915">Sodium</keyword>
<comment type="caution">
    <text evidence="13">The sequence shown here is derived from an EMBL/GenBank/DDBJ whole genome shotgun (WGS) entry which is preliminary data.</text>
</comment>
<evidence type="ECO:0000313" key="13">
    <source>
        <dbReference type="EMBL" id="GIY23079.1"/>
    </source>
</evidence>
<name>A0AAV4RQX8_9ARAC</name>